<feature type="region of interest" description="Disordered" evidence="1">
    <location>
        <begin position="694"/>
        <end position="766"/>
    </location>
</feature>
<sequence length="1066" mass="116937">MADANYFHTTLYAFSDAAQKTVITRFHSRMNDTAARCWYDAELQLFELRCPSNIGFNADEVLADIVSEYMDQELKDAERRERAPEIVRFPESTLEAQPLEGLGLDETAVPVSSIKPQATPIAPPPVLHLIDTESAAAAPQMKLFRLEDLPEALLERVLGQPADKKTERAVRSGLTCRAVRSEGQRACSIVFNGRLGEQLPDLHETEEADLLSMAPFQTLMGDVAVEAPEPKVSHWRFQKGYENIDVKQWLGGMGQAEVYDPEAPEAAPSMPKDTWKLLARDEHAGTGRIRMPKGANMLQAESEAEDEMSDDSDDALKPGPSGFGSLLKAQDDSENDIDLDAEPSPGSGPTTFSSLLGTQHKERTQPASGRAQAPLLLAVITSMTDYVPGGQDSAIVLSEACADEEHSEAGTFMSYGKAFAIVDTIGLTASARSQAEWELQASPPRKRQPKGKVQLAQRPSINPLLPIATNKGRPTTLTTADGPPIHLLHGSSSKAARDYEGPATVRSPAGYHLQNETAPWEHWIVQSSAPQDRLIDDLAPPSMPLIRLPPGLAPPPSHSKGADSVTADHPTPAYAQPTATLIDIDENEEFPVLRRSQIMPPPGLTRKPLRPTVSVSTSQQLLYVEPSINDVVERLQAPGVESSPVRITMRQRALKKGKGKAATVPKAAFKAELPLPEPLLERKDVSSRSLLIVKQHVQPSSHPPVQQRSRRKTVSRDTFGPLQSDNKDKPSATNKLAVDAGPVTTTCGPDAVDEQTPASTSITTEANAAHEQSATVSELQAFIDRLLFTHHRACVVAQVGLILFTHTDKSKRKAAFTASRLEAEVIKNVQFLPRLTTATSDAWHVLGMVSAASPLEAHASYEFHVRGVDGHMHIKRCGAEKCLLPACDDQVYGTAFVHYPFRVWDARYEVRALENDNNVDPAFQQFVKSITTTEEAPSFYAGVPQHRFSVEKALAKRDYIRVTHERAKVIVTEVQDLILQSMDHPVANLQATCPSRQEMMDEHRLWWEVKVEYADCRDAGFLQRLVDSLVTQMDGVGYANKGPWERRQDPAVTEMAPAASSDAILR</sequence>
<dbReference type="EMBL" id="KB445560">
    <property type="protein sequence ID" value="EMC93124.1"/>
    <property type="molecule type" value="Genomic_DNA"/>
</dbReference>
<accession>M2N2B6</accession>
<dbReference type="HOGENOM" id="CLU_288347_0_0_1"/>
<reference evidence="2 3" key="1">
    <citation type="journal article" date="2012" name="PLoS Pathog.">
        <title>Diverse lifestyles and strategies of plant pathogenesis encoded in the genomes of eighteen Dothideomycetes fungi.</title>
        <authorList>
            <person name="Ohm R.A."/>
            <person name="Feau N."/>
            <person name="Henrissat B."/>
            <person name="Schoch C.L."/>
            <person name="Horwitz B.A."/>
            <person name="Barry K.W."/>
            <person name="Condon B.J."/>
            <person name="Copeland A.C."/>
            <person name="Dhillon B."/>
            <person name="Glaser F."/>
            <person name="Hesse C.N."/>
            <person name="Kosti I."/>
            <person name="LaButti K."/>
            <person name="Lindquist E.A."/>
            <person name="Lucas S."/>
            <person name="Salamov A.A."/>
            <person name="Bradshaw R.E."/>
            <person name="Ciuffetti L."/>
            <person name="Hamelin R.C."/>
            <person name="Kema G.H.J."/>
            <person name="Lawrence C."/>
            <person name="Scott J.A."/>
            <person name="Spatafora J.W."/>
            <person name="Turgeon B.G."/>
            <person name="de Wit P.J.G.M."/>
            <person name="Zhong S."/>
            <person name="Goodwin S.B."/>
            <person name="Grigoriev I.V."/>
        </authorList>
    </citation>
    <scope>NUCLEOTIDE SEQUENCE [LARGE SCALE GENOMIC DNA]</scope>
    <source>
        <strain evidence="2 3">UAMH 10762</strain>
    </source>
</reference>
<feature type="compositionally biased region" description="Acidic residues" evidence="1">
    <location>
        <begin position="302"/>
        <end position="313"/>
    </location>
</feature>
<feature type="region of interest" description="Disordered" evidence="1">
    <location>
        <begin position="436"/>
        <end position="455"/>
    </location>
</feature>
<feature type="compositionally biased region" description="Polar residues" evidence="1">
    <location>
        <begin position="697"/>
        <end position="707"/>
    </location>
</feature>
<proteinExistence type="predicted"/>
<organism evidence="2 3">
    <name type="scientific">Baudoinia panamericana (strain UAMH 10762)</name>
    <name type="common">Angels' share fungus</name>
    <name type="synonym">Baudoinia compniacensis (strain UAMH 10762)</name>
    <dbReference type="NCBI Taxonomy" id="717646"/>
    <lineage>
        <taxon>Eukaryota</taxon>
        <taxon>Fungi</taxon>
        <taxon>Dikarya</taxon>
        <taxon>Ascomycota</taxon>
        <taxon>Pezizomycotina</taxon>
        <taxon>Dothideomycetes</taxon>
        <taxon>Dothideomycetidae</taxon>
        <taxon>Mycosphaerellales</taxon>
        <taxon>Teratosphaeriaceae</taxon>
        <taxon>Baudoinia</taxon>
    </lineage>
</organism>
<feature type="compositionally biased region" description="Polar residues" evidence="1">
    <location>
        <begin position="756"/>
        <end position="766"/>
    </location>
</feature>
<name>M2N2B6_BAUPA</name>
<feature type="compositionally biased region" description="Low complexity" evidence="1">
    <location>
        <begin position="343"/>
        <end position="354"/>
    </location>
</feature>
<evidence type="ECO:0000313" key="2">
    <source>
        <dbReference type="EMBL" id="EMC93124.1"/>
    </source>
</evidence>
<dbReference type="OMA" id="LAPFNER"/>
<feature type="compositionally biased region" description="Acidic residues" evidence="1">
    <location>
        <begin position="332"/>
        <end position="341"/>
    </location>
</feature>
<dbReference type="RefSeq" id="XP_007679425.1">
    <property type="nucleotide sequence ID" value="XM_007681235.1"/>
</dbReference>
<dbReference type="Proteomes" id="UP000011761">
    <property type="component" value="Unassembled WGS sequence"/>
</dbReference>
<feature type="region of interest" description="Disordered" evidence="1">
    <location>
        <begin position="464"/>
        <end position="484"/>
    </location>
</feature>
<dbReference type="KEGG" id="bcom:BAUCODRAFT_150496"/>
<dbReference type="GeneID" id="19109060"/>
<protein>
    <submittedName>
        <fullName evidence="2">Uncharacterized protein</fullName>
    </submittedName>
</protein>
<evidence type="ECO:0000313" key="3">
    <source>
        <dbReference type="Proteomes" id="UP000011761"/>
    </source>
</evidence>
<dbReference type="OrthoDB" id="10265971at2759"/>
<feature type="region of interest" description="Disordered" evidence="1">
    <location>
        <begin position="1040"/>
        <end position="1066"/>
    </location>
</feature>
<evidence type="ECO:0000256" key="1">
    <source>
        <dbReference type="SAM" id="MobiDB-lite"/>
    </source>
</evidence>
<gene>
    <name evidence="2" type="ORF">BAUCODRAFT_150496</name>
</gene>
<dbReference type="AlphaFoldDB" id="M2N2B6"/>
<keyword evidence="3" id="KW-1185">Reference proteome</keyword>
<dbReference type="eggNOG" id="ENOG502SD2N">
    <property type="taxonomic scope" value="Eukaryota"/>
</dbReference>
<feature type="region of interest" description="Disordered" evidence="1">
    <location>
        <begin position="284"/>
        <end position="355"/>
    </location>
</feature>